<keyword evidence="2 3" id="KW-0175">Coiled coil</keyword>
<feature type="coiled-coil region" evidence="3">
    <location>
        <begin position="274"/>
        <end position="320"/>
    </location>
</feature>
<dbReference type="EMBL" id="LWQS01000030">
    <property type="protein sequence ID" value="OAN48575.1"/>
    <property type="molecule type" value="Genomic_DNA"/>
</dbReference>
<dbReference type="PANTHER" id="PTHR32347">
    <property type="entry name" value="EFFLUX SYSTEM COMPONENT YKNX-RELATED"/>
    <property type="match status" value="1"/>
</dbReference>
<accession>A0A178MKK0</accession>
<comment type="subcellular location">
    <subcellularLocation>
        <location evidence="1">Cell envelope</location>
    </subcellularLocation>
</comment>
<proteinExistence type="predicted"/>
<dbReference type="InterPro" id="IPR050465">
    <property type="entry name" value="UPF0194_transport"/>
</dbReference>
<feature type="transmembrane region" description="Helical" evidence="4">
    <location>
        <begin position="12"/>
        <end position="32"/>
    </location>
</feature>
<reference evidence="5 6" key="1">
    <citation type="submission" date="2016-04" db="EMBL/GenBank/DDBJ databases">
        <title>Chloroflexus islandicus sp. nov., a thermophilic filamentous anoxygenic phototrophic bacterium from geyser Strokkur (Iceland).</title>
        <authorList>
            <person name="Gaisin V.A."/>
            <person name="Kalashnikov A.M."/>
            <person name="Sukhacheva M.V."/>
            <person name="Grouzdev D.S."/>
            <person name="Ivanov T.M."/>
            <person name="Kuznetsov B."/>
            <person name="Gorlenko V.M."/>
        </authorList>
    </citation>
    <scope>NUCLEOTIDE SEQUENCE [LARGE SCALE GENOMIC DNA]</scope>
    <source>
        <strain evidence="6">isl-2</strain>
    </source>
</reference>
<evidence type="ECO:0000256" key="1">
    <source>
        <dbReference type="ARBA" id="ARBA00004196"/>
    </source>
</evidence>
<dbReference type="PANTHER" id="PTHR32347:SF23">
    <property type="entry name" value="BLL5650 PROTEIN"/>
    <property type="match status" value="1"/>
</dbReference>
<feature type="coiled-coil region" evidence="3">
    <location>
        <begin position="119"/>
        <end position="146"/>
    </location>
</feature>
<evidence type="ECO:0000256" key="3">
    <source>
        <dbReference type="SAM" id="Coils"/>
    </source>
</evidence>
<dbReference type="Gene3D" id="2.40.30.170">
    <property type="match status" value="1"/>
</dbReference>
<evidence type="ECO:0000313" key="5">
    <source>
        <dbReference type="EMBL" id="OAN48575.1"/>
    </source>
</evidence>
<comment type="caution">
    <text evidence="5">The sequence shown here is derived from an EMBL/GenBank/DDBJ whole genome shotgun (WGS) entry which is preliminary data.</text>
</comment>
<dbReference type="Proteomes" id="UP000078287">
    <property type="component" value="Unassembled WGS sequence"/>
</dbReference>
<dbReference type="OrthoDB" id="9806939at2"/>
<evidence type="ECO:0000313" key="6">
    <source>
        <dbReference type="Proteomes" id="UP000078287"/>
    </source>
</evidence>
<dbReference type="Gene3D" id="2.40.50.100">
    <property type="match status" value="1"/>
</dbReference>
<feature type="coiled-coil region" evidence="3">
    <location>
        <begin position="177"/>
        <end position="233"/>
    </location>
</feature>
<keyword evidence="4" id="KW-1133">Transmembrane helix</keyword>
<dbReference type="STRING" id="1707952.A6A03_07310"/>
<organism evidence="5 6">
    <name type="scientific">Chloroflexus islandicus</name>
    <dbReference type="NCBI Taxonomy" id="1707952"/>
    <lineage>
        <taxon>Bacteria</taxon>
        <taxon>Bacillati</taxon>
        <taxon>Chloroflexota</taxon>
        <taxon>Chloroflexia</taxon>
        <taxon>Chloroflexales</taxon>
        <taxon>Chloroflexineae</taxon>
        <taxon>Chloroflexaceae</taxon>
        <taxon>Chloroflexus</taxon>
    </lineage>
</organism>
<dbReference type="AlphaFoldDB" id="A0A178MKK0"/>
<dbReference type="Gene3D" id="2.40.420.20">
    <property type="match status" value="1"/>
</dbReference>
<dbReference type="GO" id="GO:0030313">
    <property type="term" value="C:cell envelope"/>
    <property type="evidence" value="ECO:0007669"/>
    <property type="project" value="UniProtKB-SubCell"/>
</dbReference>
<evidence type="ECO:0000256" key="4">
    <source>
        <dbReference type="SAM" id="Phobius"/>
    </source>
</evidence>
<sequence length="522" mass="55724">MERYVQIAIRSALAMGLVIGLSGCSIGSLVGAPTPEPWTPPAATATTVVAAPTATPAPPQLRTVAVAIGTFNDRRELSGQVTPVLERDLAFRQSGILRNLYVEVGAQVTTGQLLAEIDLGTLEDQLRQARINAEQDRRAIDQATARAQIDVRAAEVALASARDRLNALTTPPSATAIAEARAALQRAEAALARTRNDASAVKTRAERALLDRQAELQRAQDAYQQARARLEVEDTPEVRALVDQLAAAVRAAESAVALAQIEYDTARGNEIAAVQAAEADVELARARLDRLINGPDQFEVTAAQRAVQQAQIQLDAARQRLNPDPLLVKSLAASELAIKEIERQIEARRIYAPFDGSITAVDALVGFPVQAEVPVLRLMDNSGLQITVSGLSAEDIERIANGATVSITFVRYPGRTFTGVVRKTTAMNNPLQTPELHITYNAGDLALVVGDPALVTIDFGQREGVRWLPIEAIRRDGGPHVLVPTENGSQRVDVQLGLIVDGKAEIVSGLEAGDLVILPASS</sequence>
<keyword evidence="4" id="KW-0472">Membrane</keyword>
<keyword evidence="4" id="KW-0812">Transmembrane</keyword>
<dbReference type="PROSITE" id="PS51257">
    <property type="entry name" value="PROKAR_LIPOPROTEIN"/>
    <property type="match status" value="1"/>
</dbReference>
<protein>
    <submittedName>
        <fullName evidence="5">RND transporter</fullName>
    </submittedName>
</protein>
<evidence type="ECO:0000256" key="2">
    <source>
        <dbReference type="ARBA" id="ARBA00023054"/>
    </source>
</evidence>
<dbReference type="Gene3D" id="1.10.287.470">
    <property type="entry name" value="Helix hairpin bin"/>
    <property type="match status" value="1"/>
</dbReference>
<gene>
    <name evidence="5" type="ORF">A6A03_07310</name>
</gene>
<dbReference type="RefSeq" id="WP_066782734.1">
    <property type="nucleotide sequence ID" value="NZ_LWQS01000030.1"/>
</dbReference>
<name>A0A178MKK0_9CHLR</name>
<keyword evidence="6" id="KW-1185">Reference proteome</keyword>